<dbReference type="SUPFAM" id="SSF48452">
    <property type="entry name" value="TPR-like"/>
    <property type="match status" value="1"/>
</dbReference>
<dbReference type="InterPro" id="IPR011990">
    <property type="entry name" value="TPR-like_helical_dom_sf"/>
</dbReference>
<dbReference type="InterPro" id="IPR019734">
    <property type="entry name" value="TPR_rpt"/>
</dbReference>
<dbReference type="PROSITE" id="PS50005">
    <property type="entry name" value="TPR"/>
    <property type="match status" value="3"/>
</dbReference>
<protein>
    <recommendedName>
        <fullName evidence="6">SGTA homodimerisation domain-containing protein</fullName>
    </recommendedName>
</protein>
<sequence>MADKKQRLVLSILDFLTESMQDGTVKEEDKEGIEVAAQTIAEAFGVDPSDEQQRKQLATQPGLFALFDLFLKTREKISQPQASTSTAPPPAKPAVSAEDKAKAEKLKQSGNSQMSRKEYKDAISSYTEAIALDPTNAVYYSNRAAAYSSTGDHEKAVDDAEKAIEVDPKFIKAYSRLGHAHYCLADYTSASAAFRKGLEVDPTNANLAAGLDQSEARISEAAQIPEEETPVSTSRAAPGAGAGGMPDLASLAGMFGGGGGGGGGGMPDISSMLNNPALMQMAQSLMANGGMEQLMNNPSVANMMNRMQSGGGMPSMSEIMSDPSLRDLYET</sequence>
<dbReference type="InterPro" id="IPR032374">
    <property type="entry name" value="SGTA_dimer"/>
</dbReference>
<dbReference type="GO" id="GO:0072380">
    <property type="term" value="C:TRC complex"/>
    <property type="evidence" value="ECO:0007669"/>
    <property type="project" value="TreeGrafter"/>
</dbReference>
<dbReference type="HOGENOM" id="CLU_044224_1_1_1"/>
<feature type="domain" description="SGTA homodimerisation" evidence="6">
    <location>
        <begin position="5"/>
        <end position="61"/>
    </location>
</feature>
<dbReference type="Pfam" id="PF13414">
    <property type="entry name" value="TPR_11"/>
    <property type="match status" value="1"/>
</dbReference>
<organism evidence="7 8">
    <name type="scientific">Sphaerobolus stellatus (strain SS14)</name>
    <dbReference type="NCBI Taxonomy" id="990650"/>
    <lineage>
        <taxon>Eukaryota</taxon>
        <taxon>Fungi</taxon>
        <taxon>Dikarya</taxon>
        <taxon>Basidiomycota</taxon>
        <taxon>Agaricomycotina</taxon>
        <taxon>Agaricomycetes</taxon>
        <taxon>Phallomycetidae</taxon>
        <taxon>Geastrales</taxon>
        <taxon>Sphaerobolaceae</taxon>
        <taxon>Sphaerobolus</taxon>
    </lineage>
</organism>
<feature type="repeat" description="TPR" evidence="4">
    <location>
        <begin position="171"/>
        <end position="204"/>
    </location>
</feature>
<gene>
    <name evidence="7" type="ORF">M422DRAFT_90553</name>
</gene>
<evidence type="ECO:0000256" key="5">
    <source>
        <dbReference type="SAM" id="MobiDB-lite"/>
    </source>
</evidence>
<accession>A0A0C9W3D0</accession>
<dbReference type="FunFam" id="1.20.5.420:FF:000005">
    <property type="entry name" value="Hsc70 cochaperone (SGT), putative"/>
    <property type="match status" value="1"/>
</dbReference>
<evidence type="ECO:0000256" key="4">
    <source>
        <dbReference type="PROSITE-ProRule" id="PRU00339"/>
    </source>
</evidence>
<dbReference type="SMART" id="SM00028">
    <property type="entry name" value="TPR"/>
    <property type="match status" value="3"/>
</dbReference>
<dbReference type="Pfam" id="PF13181">
    <property type="entry name" value="TPR_8"/>
    <property type="match status" value="1"/>
</dbReference>
<keyword evidence="8" id="KW-1185">Reference proteome</keyword>
<evidence type="ECO:0000259" key="6">
    <source>
        <dbReference type="Pfam" id="PF16546"/>
    </source>
</evidence>
<dbReference type="PANTHER" id="PTHR45831:SF2">
    <property type="entry name" value="LD24721P"/>
    <property type="match status" value="1"/>
</dbReference>
<feature type="repeat" description="TPR" evidence="4">
    <location>
        <begin position="103"/>
        <end position="136"/>
    </location>
</feature>
<feature type="compositionally biased region" description="Basic and acidic residues" evidence="5">
    <location>
        <begin position="97"/>
        <end position="107"/>
    </location>
</feature>
<dbReference type="Gene3D" id="1.20.5.420">
    <property type="entry name" value="Immunoglobulin FC, subunit C"/>
    <property type="match status" value="1"/>
</dbReference>
<dbReference type="FunFam" id="1.25.40.10:FF:000207">
    <property type="entry name" value="Small glutamine-rich tetratricopeptide repeat-containing protein"/>
    <property type="match status" value="1"/>
</dbReference>
<proteinExistence type="inferred from homology"/>
<feature type="non-terminal residue" evidence="7">
    <location>
        <position position="1"/>
    </location>
</feature>
<feature type="region of interest" description="Disordered" evidence="5">
    <location>
        <begin position="78"/>
        <end position="117"/>
    </location>
</feature>
<keyword evidence="3 4" id="KW-0802">TPR repeat</keyword>
<dbReference type="GO" id="GO:0060090">
    <property type="term" value="F:molecular adaptor activity"/>
    <property type="evidence" value="ECO:0007669"/>
    <property type="project" value="TreeGrafter"/>
</dbReference>
<dbReference type="EMBL" id="KN837111">
    <property type="protein sequence ID" value="KIJ45661.1"/>
    <property type="molecule type" value="Genomic_DNA"/>
</dbReference>
<dbReference type="OrthoDB" id="2335338at2759"/>
<keyword evidence="2" id="KW-0677">Repeat</keyword>
<feature type="repeat" description="TPR" evidence="4">
    <location>
        <begin position="137"/>
        <end position="170"/>
    </location>
</feature>
<dbReference type="InterPro" id="IPR047150">
    <property type="entry name" value="SGT"/>
</dbReference>
<dbReference type="Pfam" id="PF16546">
    <property type="entry name" value="SGTA_dimer"/>
    <property type="match status" value="1"/>
</dbReference>
<comment type="similarity">
    <text evidence="1">Belongs to the SGT family.</text>
</comment>
<reference evidence="7 8" key="1">
    <citation type="submission" date="2014-06" db="EMBL/GenBank/DDBJ databases">
        <title>Evolutionary Origins and Diversification of the Mycorrhizal Mutualists.</title>
        <authorList>
            <consortium name="DOE Joint Genome Institute"/>
            <consortium name="Mycorrhizal Genomics Consortium"/>
            <person name="Kohler A."/>
            <person name="Kuo A."/>
            <person name="Nagy L.G."/>
            <person name="Floudas D."/>
            <person name="Copeland A."/>
            <person name="Barry K.W."/>
            <person name="Cichocki N."/>
            <person name="Veneault-Fourrey C."/>
            <person name="LaButti K."/>
            <person name="Lindquist E.A."/>
            <person name="Lipzen A."/>
            <person name="Lundell T."/>
            <person name="Morin E."/>
            <person name="Murat C."/>
            <person name="Riley R."/>
            <person name="Ohm R."/>
            <person name="Sun H."/>
            <person name="Tunlid A."/>
            <person name="Henrissat B."/>
            <person name="Grigoriev I.V."/>
            <person name="Hibbett D.S."/>
            <person name="Martin F."/>
        </authorList>
    </citation>
    <scope>NUCLEOTIDE SEQUENCE [LARGE SCALE GENOMIC DNA]</scope>
    <source>
        <strain evidence="7 8">SS14</strain>
    </source>
</reference>
<dbReference type="Proteomes" id="UP000054279">
    <property type="component" value="Unassembled WGS sequence"/>
</dbReference>
<evidence type="ECO:0000313" key="7">
    <source>
        <dbReference type="EMBL" id="KIJ45661.1"/>
    </source>
</evidence>
<evidence type="ECO:0000313" key="8">
    <source>
        <dbReference type="Proteomes" id="UP000054279"/>
    </source>
</evidence>
<feature type="region of interest" description="Disordered" evidence="5">
    <location>
        <begin position="311"/>
        <end position="331"/>
    </location>
</feature>
<dbReference type="GO" id="GO:0006620">
    <property type="term" value="P:post-translational protein targeting to endoplasmic reticulum membrane"/>
    <property type="evidence" value="ECO:0007669"/>
    <property type="project" value="TreeGrafter"/>
</dbReference>
<evidence type="ECO:0000256" key="2">
    <source>
        <dbReference type="ARBA" id="ARBA00022737"/>
    </source>
</evidence>
<dbReference type="GO" id="GO:0016020">
    <property type="term" value="C:membrane"/>
    <property type="evidence" value="ECO:0007669"/>
    <property type="project" value="TreeGrafter"/>
</dbReference>
<evidence type="ECO:0000256" key="1">
    <source>
        <dbReference type="ARBA" id="ARBA00008175"/>
    </source>
</evidence>
<dbReference type="PANTHER" id="PTHR45831">
    <property type="entry name" value="LD24721P"/>
    <property type="match status" value="1"/>
</dbReference>
<name>A0A0C9W3D0_SPHS4</name>
<dbReference type="AlphaFoldDB" id="A0A0C9W3D0"/>
<evidence type="ECO:0000256" key="3">
    <source>
        <dbReference type="ARBA" id="ARBA00022803"/>
    </source>
</evidence>
<dbReference type="Gene3D" id="1.25.40.10">
    <property type="entry name" value="Tetratricopeptide repeat domain"/>
    <property type="match status" value="1"/>
</dbReference>